<evidence type="ECO:0000256" key="6">
    <source>
        <dbReference type="SAM" id="Phobius"/>
    </source>
</evidence>
<organism evidence="8 9">
    <name type="scientific">Seiridium unicorne</name>
    <dbReference type="NCBI Taxonomy" id="138068"/>
    <lineage>
        <taxon>Eukaryota</taxon>
        <taxon>Fungi</taxon>
        <taxon>Dikarya</taxon>
        <taxon>Ascomycota</taxon>
        <taxon>Pezizomycotina</taxon>
        <taxon>Sordariomycetes</taxon>
        <taxon>Xylariomycetidae</taxon>
        <taxon>Amphisphaeriales</taxon>
        <taxon>Sporocadaceae</taxon>
        <taxon>Seiridium</taxon>
    </lineage>
</organism>
<dbReference type="EMBL" id="JARVKF010000223">
    <property type="protein sequence ID" value="KAK9420828.1"/>
    <property type="molecule type" value="Genomic_DNA"/>
</dbReference>
<feature type="domain" description="Major facilitator superfamily (MFS) profile" evidence="7">
    <location>
        <begin position="79"/>
        <end position="517"/>
    </location>
</feature>
<feature type="transmembrane region" description="Helical" evidence="6">
    <location>
        <begin position="201"/>
        <end position="223"/>
    </location>
</feature>
<dbReference type="PROSITE" id="PS50850">
    <property type="entry name" value="MFS"/>
    <property type="match status" value="1"/>
</dbReference>
<keyword evidence="2 6" id="KW-0812">Transmembrane</keyword>
<feature type="transmembrane region" description="Helical" evidence="6">
    <location>
        <begin position="110"/>
        <end position="132"/>
    </location>
</feature>
<feature type="compositionally biased region" description="Basic and acidic residues" evidence="5">
    <location>
        <begin position="43"/>
        <end position="53"/>
    </location>
</feature>
<feature type="transmembrane region" description="Helical" evidence="6">
    <location>
        <begin position="174"/>
        <end position="194"/>
    </location>
</feature>
<dbReference type="Gene3D" id="1.20.1250.20">
    <property type="entry name" value="MFS general substrate transporter like domains"/>
    <property type="match status" value="1"/>
</dbReference>
<feature type="transmembrane region" description="Helical" evidence="6">
    <location>
        <begin position="345"/>
        <end position="370"/>
    </location>
</feature>
<evidence type="ECO:0000259" key="7">
    <source>
        <dbReference type="PROSITE" id="PS50850"/>
    </source>
</evidence>
<protein>
    <recommendedName>
        <fullName evidence="7">Major facilitator superfamily (MFS) profile domain-containing protein</fullName>
    </recommendedName>
</protein>
<feature type="compositionally biased region" description="Basic and acidic residues" evidence="5">
    <location>
        <begin position="1"/>
        <end position="22"/>
    </location>
</feature>
<evidence type="ECO:0000313" key="9">
    <source>
        <dbReference type="Proteomes" id="UP001408356"/>
    </source>
</evidence>
<feature type="transmembrane region" description="Helical" evidence="6">
    <location>
        <begin position="311"/>
        <end position="333"/>
    </location>
</feature>
<feature type="transmembrane region" description="Helical" evidence="6">
    <location>
        <begin position="417"/>
        <end position="439"/>
    </location>
</feature>
<reference evidence="8 9" key="1">
    <citation type="journal article" date="2024" name="J. Plant Pathol.">
        <title>Sequence and assembly of the genome of Seiridium unicorne, isolate CBS 538.82, causal agent of cypress canker disease.</title>
        <authorList>
            <person name="Scali E."/>
            <person name="Rocca G.D."/>
            <person name="Danti R."/>
            <person name="Garbelotto M."/>
            <person name="Barberini S."/>
            <person name="Baroncelli R."/>
            <person name="Emiliani G."/>
        </authorList>
    </citation>
    <scope>NUCLEOTIDE SEQUENCE [LARGE SCALE GENOMIC DNA]</scope>
    <source>
        <strain evidence="8 9">BM-138-508</strain>
    </source>
</reference>
<sequence length="548" mass="60712">MEPGTTDRDEISLSDSRDDFHESNISSAGATHGSISKVSVQQKEAHSDRKSQEGKTLLTEADCPEVLGYAFPTSKKWKILIVIFLAQCSMNFNTSLYSNGLTGMSQEFGITVQAARTGAAIFLVTYAFGCELWAPWSEEFGRRWILQISLLLVNLCCLPVALAPNYPLIVCFRALGGLFSAGGSITLGIVADMYTADTQQYAVAFVVLSSVGGSIFGPIIGGFVESYLHWRWCMWLQLIVGVFVQALHLFLVDETRTTVLVTEHAKRLRKSGANPTVYGPNEVKTWKQALAPKELVTLWIRPFKMFFTEPIVLVLSLLSGFSDALIFMGFQSFGLVYELWHFAPWQVGLTFVAIGLGYLLAYLSYIPAIRRNIRHRQQKPNDEFANFEGRMWWLMWTAPCLPIGLTIFAWTTNGNIHWIWAVIGSAIIGIANYSVYMGTIDYMVAAYGQYSASATGGNGFARDFLAGVLTWAAIPFYDSYKNVTNQPLQWANSTLAFISWILVASTMVIYFKGSSLRKRSPFAQKLAHAGPTEILIPAPGGMVETAIV</sequence>
<keyword evidence="4 6" id="KW-0472">Membrane</keyword>
<evidence type="ECO:0000256" key="1">
    <source>
        <dbReference type="ARBA" id="ARBA00004141"/>
    </source>
</evidence>
<feature type="transmembrane region" description="Helical" evidence="6">
    <location>
        <begin position="489"/>
        <end position="511"/>
    </location>
</feature>
<evidence type="ECO:0000256" key="2">
    <source>
        <dbReference type="ARBA" id="ARBA00022692"/>
    </source>
</evidence>
<proteinExistence type="predicted"/>
<feature type="transmembrane region" description="Helical" evidence="6">
    <location>
        <begin position="229"/>
        <end position="251"/>
    </location>
</feature>
<keyword evidence="9" id="KW-1185">Reference proteome</keyword>
<dbReference type="Proteomes" id="UP001408356">
    <property type="component" value="Unassembled WGS sequence"/>
</dbReference>
<dbReference type="InterPro" id="IPR020846">
    <property type="entry name" value="MFS_dom"/>
</dbReference>
<dbReference type="PANTHER" id="PTHR23502:SF13">
    <property type="entry name" value="MULTIDRUG TRANSPORTER, PUTATIVE (AFU_ORTHOLOGUE AFUA_2G12550)-RELATED"/>
    <property type="match status" value="1"/>
</dbReference>
<comment type="subcellular location">
    <subcellularLocation>
        <location evidence="1">Membrane</location>
        <topology evidence="1">Multi-pass membrane protein</topology>
    </subcellularLocation>
</comment>
<evidence type="ECO:0000256" key="4">
    <source>
        <dbReference type="ARBA" id="ARBA00023136"/>
    </source>
</evidence>
<feature type="transmembrane region" description="Helical" evidence="6">
    <location>
        <begin position="460"/>
        <end position="477"/>
    </location>
</feature>
<dbReference type="SUPFAM" id="SSF103473">
    <property type="entry name" value="MFS general substrate transporter"/>
    <property type="match status" value="1"/>
</dbReference>
<feature type="transmembrane region" description="Helical" evidence="6">
    <location>
        <begin position="391"/>
        <end position="411"/>
    </location>
</feature>
<accession>A0ABR2V1N4</accession>
<feature type="region of interest" description="Disordered" evidence="5">
    <location>
        <begin position="1"/>
        <end position="54"/>
    </location>
</feature>
<dbReference type="Pfam" id="PF07690">
    <property type="entry name" value="MFS_1"/>
    <property type="match status" value="1"/>
</dbReference>
<evidence type="ECO:0000256" key="3">
    <source>
        <dbReference type="ARBA" id="ARBA00022989"/>
    </source>
</evidence>
<gene>
    <name evidence="8" type="ORF">SUNI508_00919</name>
</gene>
<name>A0ABR2V1N4_9PEZI</name>
<evidence type="ECO:0000313" key="8">
    <source>
        <dbReference type="EMBL" id="KAK9420828.1"/>
    </source>
</evidence>
<dbReference type="InterPro" id="IPR011701">
    <property type="entry name" value="MFS"/>
</dbReference>
<evidence type="ECO:0000256" key="5">
    <source>
        <dbReference type="SAM" id="MobiDB-lite"/>
    </source>
</evidence>
<feature type="transmembrane region" description="Helical" evidence="6">
    <location>
        <begin position="79"/>
        <end position="98"/>
    </location>
</feature>
<keyword evidence="3 6" id="KW-1133">Transmembrane helix</keyword>
<feature type="transmembrane region" description="Helical" evidence="6">
    <location>
        <begin position="144"/>
        <end position="162"/>
    </location>
</feature>
<comment type="caution">
    <text evidence="8">The sequence shown here is derived from an EMBL/GenBank/DDBJ whole genome shotgun (WGS) entry which is preliminary data.</text>
</comment>
<dbReference type="PANTHER" id="PTHR23502">
    <property type="entry name" value="MAJOR FACILITATOR SUPERFAMILY"/>
    <property type="match status" value="1"/>
</dbReference>
<dbReference type="InterPro" id="IPR036259">
    <property type="entry name" value="MFS_trans_sf"/>
</dbReference>
<feature type="compositionally biased region" description="Polar residues" evidence="5">
    <location>
        <begin position="23"/>
        <end position="42"/>
    </location>
</feature>